<gene>
    <name evidence="1" type="ORF">OCV57_12890</name>
</gene>
<dbReference type="EMBL" id="JAOQJZ010000016">
    <property type="protein sequence ID" value="MCU6706809.1"/>
    <property type="molecule type" value="Genomic_DNA"/>
</dbReference>
<accession>A0AAE3IJX1</accession>
<organism evidence="1 2">
    <name type="scientific">Hominimerdicola aceti</name>
    <dbReference type="NCBI Taxonomy" id="2981726"/>
    <lineage>
        <taxon>Bacteria</taxon>
        <taxon>Bacillati</taxon>
        <taxon>Bacillota</taxon>
        <taxon>Clostridia</taxon>
        <taxon>Eubacteriales</taxon>
        <taxon>Oscillospiraceae</taxon>
        <taxon>Hominimerdicola</taxon>
    </lineage>
</organism>
<reference evidence="1 2" key="1">
    <citation type="journal article" date="2021" name="ISME Commun">
        <title>Automated analysis of genomic sequences facilitates high-throughput and comprehensive description of bacteria.</title>
        <authorList>
            <person name="Hitch T.C.A."/>
        </authorList>
    </citation>
    <scope>NUCLEOTIDE SEQUENCE [LARGE SCALE GENOMIC DNA]</scope>
    <source>
        <strain evidence="1 2">Sanger_31</strain>
    </source>
</reference>
<dbReference type="AlphaFoldDB" id="A0AAE3IJX1"/>
<evidence type="ECO:0000313" key="1">
    <source>
        <dbReference type="EMBL" id="MCU6706809.1"/>
    </source>
</evidence>
<dbReference type="Proteomes" id="UP001208131">
    <property type="component" value="Unassembled WGS sequence"/>
</dbReference>
<protein>
    <submittedName>
        <fullName evidence="1">Uncharacterized protein</fullName>
    </submittedName>
</protein>
<name>A0AAE3IJX1_9FIRM</name>
<proteinExistence type="predicted"/>
<sequence length="557" mass="59519">MVKNKVLTPVLAGVLGLSIVGSGLGYYFVNKDSNDGKTEGGKAKLTQVADNINNTLGTAEKAIKGELDFAYNATATVSFGEGFTEKAGVSLQPISVTTVTKQKGSNTAADVSLTYGGNNLVSANAVYSRDNKSAYVQIPELSDAYLMVNVDSLKDKVGSELSSQGIDLDSLFDSAEDADVDFDTDALEKDLEEYKKVIEDSFPKPVDGEKKTGDIDGNEYSYTTKEYTISGNDVKAAFKAVLDKAKDDATLKDMFNKAGVADELGMSYDEIISQYADSMDSLFASDNLDETATFNAYYSGDDFAGFSLEKDGEGATLYTILKDDVVAVDFSLNMGSEGSASFKGSANTVDGVTNGKFTMKMETAADSDIDADMTSADGGLSLEPTMAVSPSINFDTMEAEVTLKDLKEEGDAFSGTIRFDVNGTSDSQAVSGWVELASASTADKLDLSVEFGMNGKQFVTMAVTGNKTEASDITVPSGDKIYDMTNDDQMNTYLAGCDSDGFVANVKKVLGDEVYNMLVNAEGDLESDYDDYGDYDDYDDYDFSDIDMSDYDLSANA</sequence>
<evidence type="ECO:0000313" key="2">
    <source>
        <dbReference type="Proteomes" id="UP001208131"/>
    </source>
</evidence>
<dbReference type="RefSeq" id="WP_267301884.1">
    <property type="nucleotide sequence ID" value="NZ_JAOQJZ010000016.1"/>
</dbReference>
<keyword evidence="2" id="KW-1185">Reference proteome</keyword>
<comment type="caution">
    <text evidence="1">The sequence shown here is derived from an EMBL/GenBank/DDBJ whole genome shotgun (WGS) entry which is preliminary data.</text>
</comment>